<feature type="transmembrane region" description="Helical" evidence="1">
    <location>
        <begin position="151"/>
        <end position="169"/>
    </location>
</feature>
<dbReference type="AlphaFoldDB" id="A0A3R6VIJ1"/>
<dbReference type="CDD" id="cd03392">
    <property type="entry name" value="PAP2_like_2"/>
    <property type="match status" value="1"/>
</dbReference>
<feature type="transmembrane region" description="Helical" evidence="1">
    <location>
        <begin position="51"/>
        <end position="76"/>
    </location>
</feature>
<comment type="caution">
    <text evidence="3">The sequence shown here is derived from an EMBL/GenBank/DDBJ whole genome shotgun (WGS) entry which is preliminary data.</text>
</comment>
<feature type="transmembrane region" description="Helical" evidence="1">
    <location>
        <begin position="119"/>
        <end position="139"/>
    </location>
</feature>
<sequence>MNQNVNKILKIGTLYLSFIVIAIAVVLHLQITQQFDNFFFQLLHAPNNLYLSFFKIITNLGMPIMTVILSFICGLILHSRQRWFLITIVLINTIGNHYFKYLFQRPRPTLPHLVTAGGYSFPSGHAVAITTFILALQIIIKQNTKKRLSLYLLDLIAILVILSRIVLQVHFPSDVLAGTILASANTLLFKYLVFDNQSITSDS</sequence>
<protein>
    <recommendedName>
        <fullName evidence="2">Phosphatidic acid phosphatase type 2/haloperoxidase domain-containing protein</fullName>
    </recommendedName>
</protein>
<dbReference type="EMBL" id="QOCR01000004">
    <property type="protein sequence ID" value="RHW49550.1"/>
    <property type="molecule type" value="Genomic_DNA"/>
</dbReference>
<keyword evidence="1" id="KW-0812">Transmembrane</keyword>
<evidence type="ECO:0000313" key="3">
    <source>
        <dbReference type="EMBL" id="RHW49550.1"/>
    </source>
</evidence>
<dbReference type="OrthoDB" id="9789113at2"/>
<keyword evidence="1" id="KW-0472">Membrane</keyword>
<dbReference type="RefSeq" id="WP_118901032.1">
    <property type="nucleotide sequence ID" value="NZ_QOCR01000004.1"/>
</dbReference>
<feature type="transmembrane region" description="Helical" evidence="1">
    <location>
        <begin position="175"/>
        <end position="194"/>
    </location>
</feature>
<feature type="transmembrane region" description="Helical" evidence="1">
    <location>
        <begin position="83"/>
        <end position="99"/>
    </location>
</feature>
<name>A0A3R6VIJ1_9LACO</name>
<dbReference type="Pfam" id="PF01569">
    <property type="entry name" value="PAP2"/>
    <property type="match status" value="1"/>
</dbReference>
<gene>
    <name evidence="3" type="ORF">DS831_05095</name>
</gene>
<proteinExistence type="predicted"/>
<keyword evidence="4" id="KW-1185">Reference proteome</keyword>
<evidence type="ECO:0000259" key="2">
    <source>
        <dbReference type="SMART" id="SM00014"/>
    </source>
</evidence>
<dbReference type="PANTHER" id="PTHR14969">
    <property type="entry name" value="SPHINGOSINE-1-PHOSPHATE PHOSPHOHYDROLASE"/>
    <property type="match status" value="1"/>
</dbReference>
<feature type="transmembrane region" description="Helical" evidence="1">
    <location>
        <begin position="12"/>
        <end position="31"/>
    </location>
</feature>
<organism evidence="3 4">
    <name type="scientific">Bombilactobacillus bombi</name>
    <dbReference type="NCBI Taxonomy" id="1303590"/>
    <lineage>
        <taxon>Bacteria</taxon>
        <taxon>Bacillati</taxon>
        <taxon>Bacillota</taxon>
        <taxon>Bacilli</taxon>
        <taxon>Lactobacillales</taxon>
        <taxon>Lactobacillaceae</taxon>
        <taxon>Bombilactobacillus</taxon>
    </lineage>
</organism>
<dbReference type="PANTHER" id="PTHR14969:SF13">
    <property type="entry name" value="AT30094P"/>
    <property type="match status" value="1"/>
</dbReference>
<evidence type="ECO:0000313" key="4">
    <source>
        <dbReference type="Proteomes" id="UP000284109"/>
    </source>
</evidence>
<evidence type="ECO:0000256" key="1">
    <source>
        <dbReference type="SAM" id="Phobius"/>
    </source>
</evidence>
<accession>A0A3R6VIJ1</accession>
<reference evidence="3 4" key="1">
    <citation type="submission" date="2018-07" db="EMBL/GenBank/DDBJ databases">
        <title>Genome sequences of six Lactobacillus spp. isolated from bumble bee guts.</title>
        <authorList>
            <person name="Motta E.V.S."/>
            <person name="Moran N.A."/>
        </authorList>
    </citation>
    <scope>NUCLEOTIDE SEQUENCE [LARGE SCALE GENOMIC DNA]</scope>
    <source>
        <strain evidence="3 4">BI-1.1</strain>
    </source>
</reference>
<dbReference type="InterPro" id="IPR036938">
    <property type="entry name" value="PAP2/HPO_sf"/>
</dbReference>
<dbReference type="Gene3D" id="1.20.144.10">
    <property type="entry name" value="Phosphatidic acid phosphatase type 2/haloperoxidase"/>
    <property type="match status" value="2"/>
</dbReference>
<dbReference type="Proteomes" id="UP000284109">
    <property type="component" value="Unassembled WGS sequence"/>
</dbReference>
<dbReference type="SMART" id="SM00014">
    <property type="entry name" value="acidPPc"/>
    <property type="match status" value="1"/>
</dbReference>
<feature type="domain" description="Phosphatidic acid phosphatase type 2/haloperoxidase" evidence="2">
    <location>
        <begin position="81"/>
        <end position="190"/>
    </location>
</feature>
<dbReference type="SUPFAM" id="SSF48317">
    <property type="entry name" value="Acid phosphatase/Vanadium-dependent haloperoxidase"/>
    <property type="match status" value="1"/>
</dbReference>
<keyword evidence="1" id="KW-1133">Transmembrane helix</keyword>
<dbReference type="InterPro" id="IPR000326">
    <property type="entry name" value="PAP2/HPO"/>
</dbReference>